<evidence type="ECO:0000259" key="1">
    <source>
        <dbReference type="Pfam" id="PF04015"/>
    </source>
</evidence>
<reference evidence="2 3" key="1">
    <citation type="submission" date="2009-01" db="EMBL/GenBank/DDBJ databases">
        <title>Complete sequence of Clostridium cellulolyticum H10.</title>
        <authorList>
            <consortium name="US DOE Joint Genome Institute"/>
            <person name="Lucas S."/>
            <person name="Copeland A."/>
            <person name="Lapidus A."/>
            <person name="Glavina del Rio T."/>
            <person name="Dalin E."/>
            <person name="Tice H."/>
            <person name="Bruce D."/>
            <person name="Goodwin L."/>
            <person name="Pitluck S."/>
            <person name="Chertkov O."/>
            <person name="Saunders E."/>
            <person name="Brettin T."/>
            <person name="Detter J.C."/>
            <person name="Han C."/>
            <person name="Larimer F."/>
            <person name="Land M."/>
            <person name="Hauser L."/>
            <person name="Kyrpides N."/>
            <person name="Ivanova N."/>
            <person name="Zhou J."/>
            <person name="Richardson P."/>
        </authorList>
    </citation>
    <scope>NUCLEOTIDE SEQUENCE [LARGE SCALE GENOMIC DNA]</scope>
    <source>
        <strain evidence="3">ATCC 35319 / DSM 5812 / JCM 6584 / H10</strain>
    </source>
</reference>
<evidence type="ECO:0000313" key="3">
    <source>
        <dbReference type="Proteomes" id="UP000001349"/>
    </source>
</evidence>
<dbReference type="eggNOG" id="COG2006">
    <property type="taxonomic scope" value="Bacteria"/>
</dbReference>
<dbReference type="OrthoDB" id="1729741at2"/>
<dbReference type="Proteomes" id="UP000001349">
    <property type="component" value="Chromosome"/>
</dbReference>
<accession>B8I3H2</accession>
<dbReference type="InterPro" id="IPR007160">
    <property type="entry name" value="DUF362"/>
</dbReference>
<evidence type="ECO:0000313" key="2">
    <source>
        <dbReference type="EMBL" id="ACL76315.1"/>
    </source>
</evidence>
<sequence length="301" mass="32553">MRKDRIWKNSTVAITRNANEAVAIKEAVELLQIIPTIGKNDVVVITPNWVNNKKSPDSGVVVGPESLRQIISLIKQRQPKRIIVATGTADGETVDVMNNVGFGKVIRDEGVEFIDLNHGPFIRINLNHSVVSSTNINKLLNEVTILISFTQLKQHEEATISAAIKNIALGWPPADEHGHPKKNCGIHKELHGFISAMAEQIPIDLSIVSASPAMIGTGPTKGIARHTGLVIAGCDPVATDTVAARLLGFRPQAIRYLFECSNKKIGESDIEKITIEGIPLVEAENIFSQAAYGDGLSVDKA</sequence>
<dbReference type="RefSeq" id="WP_015925419.1">
    <property type="nucleotide sequence ID" value="NC_011898.1"/>
</dbReference>
<protein>
    <recommendedName>
        <fullName evidence="1">DUF362 domain-containing protein</fullName>
    </recommendedName>
</protein>
<proteinExistence type="predicted"/>
<feature type="domain" description="DUF362" evidence="1">
    <location>
        <begin position="43"/>
        <end position="245"/>
    </location>
</feature>
<gene>
    <name evidence="2" type="ordered locus">Ccel_1967</name>
</gene>
<dbReference type="EMBL" id="CP001348">
    <property type="protein sequence ID" value="ACL76315.1"/>
    <property type="molecule type" value="Genomic_DNA"/>
</dbReference>
<dbReference type="AlphaFoldDB" id="B8I3H2"/>
<organism evidence="2 3">
    <name type="scientific">Ruminiclostridium cellulolyticum (strain ATCC 35319 / DSM 5812 / JCM 6584 / H10)</name>
    <name type="common">Clostridium cellulolyticum</name>
    <dbReference type="NCBI Taxonomy" id="394503"/>
    <lineage>
        <taxon>Bacteria</taxon>
        <taxon>Bacillati</taxon>
        <taxon>Bacillota</taxon>
        <taxon>Clostridia</taxon>
        <taxon>Eubacteriales</taxon>
        <taxon>Oscillospiraceae</taxon>
        <taxon>Ruminiclostridium</taxon>
    </lineage>
</organism>
<dbReference type="HOGENOM" id="CLU_905309_0_0_9"/>
<dbReference type="Pfam" id="PF04015">
    <property type="entry name" value="DUF362"/>
    <property type="match status" value="1"/>
</dbReference>
<keyword evidence="3" id="KW-1185">Reference proteome</keyword>
<dbReference type="KEGG" id="cce:Ccel_1967"/>
<dbReference type="STRING" id="394503.Ccel_1967"/>
<name>B8I3H2_RUMCH</name>